<evidence type="ECO:0000256" key="6">
    <source>
        <dbReference type="SAM" id="MobiDB-lite"/>
    </source>
</evidence>
<dbReference type="InterPro" id="IPR038765">
    <property type="entry name" value="Papain-like_cys_pep_sf"/>
</dbReference>
<evidence type="ECO:0000256" key="4">
    <source>
        <dbReference type="ARBA" id="ARBA00022807"/>
    </source>
</evidence>
<evidence type="ECO:0000259" key="7">
    <source>
        <dbReference type="PROSITE" id="PS50203"/>
    </source>
</evidence>
<reference evidence="8" key="1">
    <citation type="submission" date="2021-02" db="EMBL/GenBank/DDBJ databases">
        <authorList>
            <person name="Dougan E. K."/>
            <person name="Rhodes N."/>
            <person name="Thang M."/>
            <person name="Chan C."/>
        </authorList>
    </citation>
    <scope>NUCLEOTIDE SEQUENCE</scope>
</reference>
<evidence type="ECO:0000256" key="5">
    <source>
        <dbReference type="PROSITE-ProRule" id="PRU00239"/>
    </source>
</evidence>
<gene>
    <name evidence="8" type="ORF">PGLA2088_LOCUS45192</name>
</gene>
<dbReference type="InterPro" id="IPR001300">
    <property type="entry name" value="Peptidase_C2_calpain_cat"/>
</dbReference>
<feature type="region of interest" description="Disordered" evidence="6">
    <location>
        <begin position="48"/>
        <end position="99"/>
    </location>
</feature>
<proteinExistence type="inferred from homology"/>
<comment type="similarity">
    <text evidence="1">Belongs to the peptidase C2 family.</text>
</comment>
<evidence type="ECO:0000256" key="2">
    <source>
        <dbReference type="ARBA" id="ARBA00022670"/>
    </source>
</evidence>
<dbReference type="GO" id="GO:0006508">
    <property type="term" value="P:proteolysis"/>
    <property type="evidence" value="ECO:0007669"/>
    <property type="project" value="UniProtKB-KW"/>
</dbReference>
<feature type="domain" description="Calpain catalytic" evidence="7">
    <location>
        <begin position="181"/>
        <end position="501"/>
    </location>
</feature>
<dbReference type="EMBL" id="CAJNNW010035585">
    <property type="protein sequence ID" value="CAE8728652.1"/>
    <property type="molecule type" value="Genomic_DNA"/>
</dbReference>
<dbReference type="PANTHER" id="PTHR10183">
    <property type="entry name" value="CALPAIN"/>
    <property type="match status" value="1"/>
</dbReference>
<evidence type="ECO:0000256" key="1">
    <source>
        <dbReference type="ARBA" id="ARBA00007623"/>
    </source>
</evidence>
<dbReference type="SMART" id="SM00230">
    <property type="entry name" value="CysPc"/>
    <property type="match status" value="1"/>
</dbReference>
<dbReference type="GO" id="GO:0004198">
    <property type="term" value="F:calcium-dependent cysteine-type endopeptidase activity"/>
    <property type="evidence" value="ECO:0007669"/>
    <property type="project" value="InterPro"/>
</dbReference>
<dbReference type="Pfam" id="PF00648">
    <property type="entry name" value="Peptidase_C2"/>
    <property type="match status" value="1"/>
</dbReference>
<accession>A0A813LE86</accession>
<sequence>MARTALQPRDTPFSAQAGLYKHDLDETRVWQTQKNGSDDALIDTRVFRRNPAGPGADNLRHTAAFGGGAPERPALRPHLYGPDGQPVEQDDHPLAQDSTATLLPGPESHQKVEMHDRGWFHAESNRYEQEQLAQVHLNAIVTASVDRQMAGLCNDGRWVNNPNEFPDLGLVGTITSNPVIPFPPNDQQFFVRGKYNTKTSKLRPAAVPDSDGYDSSVWVRLIDFGQHADAVHLFDEFSAKSHCGRIIQGSLDNGYFVEALQAIALRPKLVKQLFYGWNTRRSVYVTRLWKHGTWMRVEVDDYVPVGGAVEGDDSPNVPICCRSEYFPNVTWPSLVEKAYAKMHTIRGSPSAITLEDRGGWEALNGGGKTEEALADLTGGVAGRFHTYDVSAERLFLYIHELQMDTLFVCRVNEVTCEAQGVRLNPYYPHAVNRAVSWEGRLFIQVFCGAPGVFDGGLQDITVPYSLIHCEDYPETMADGFFWMSAMDFREYFETIFECRLVNSVDVSIPNMPPPRWQAVRPSLGPLGIPPPGMFPGMGTMPGPMSTMPGMIPFGDMGTGMAGARGMQHLGPDGSPLPWYEWVFANPGEVTRHNAPEFSVRVPETDVPCEIVCSIEQLDSRMQMKSPQKDESVPLIVKVYENVEGDQYYSKDLVCRSNWIPVRDSMVAFQVTRGGEFKIVAEFPDGKSKVGRMIFRCYASRPNVMVTANTMFRSHLLVVPVEPPRAIKLSLVGTMHPEDMDDPDAPVWINSEHDAMRKPEFDVDPGWSTLAKEVKEDCSVM</sequence>
<evidence type="ECO:0000256" key="3">
    <source>
        <dbReference type="ARBA" id="ARBA00022801"/>
    </source>
</evidence>
<comment type="caution">
    <text evidence="8">The sequence shown here is derived from an EMBL/GenBank/DDBJ whole genome shotgun (WGS) entry which is preliminary data.</text>
</comment>
<organism evidence="8 9">
    <name type="scientific">Polarella glacialis</name>
    <name type="common">Dinoflagellate</name>
    <dbReference type="NCBI Taxonomy" id="89957"/>
    <lineage>
        <taxon>Eukaryota</taxon>
        <taxon>Sar</taxon>
        <taxon>Alveolata</taxon>
        <taxon>Dinophyceae</taxon>
        <taxon>Suessiales</taxon>
        <taxon>Suessiaceae</taxon>
        <taxon>Polarella</taxon>
    </lineage>
</organism>
<dbReference type="AlphaFoldDB" id="A0A813LE86"/>
<keyword evidence="3" id="KW-0378">Hydrolase</keyword>
<keyword evidence="2" id="KW-0645">Protease</keyword>
<dbReference type="SUPFAM" id="SSF54001">
    <property type="entry name" value="Cysteine proteinases"/>
    <property type="match status" value="1"/>
</dbReference>
<evidence type="ECO:0000313" key="8">
    <source>
        <dbReference type="EMBL" id="CAE8728652.1"/>
    </source>
</evidence>
<keyword evidence="4" id="KW-0788">Thiol protease</keyword>
<dbReference type="Proteomes" id="UP000626109">
    <property type="component" value="Unassembled WGS sequence"/>
</dbReference>
<dbReference type="PROSITE" id="PS50203">
    <property type="entry name" value="CALPAIN_CAT"/>
    <property type="match status" value="1"/>
</dbReference>
<name>A0A813LE86_POLGL</name>
<protein>
    <recommendedName>
        <fullName evidence="7">Calpain catalytic domain-containing protein</fullName>
    </recommendedName>
</protein>
<comment type="caution">
    <text evidence="5">Lacks conserved residue(s) required for the propagation of feature annotation.</text>
</comment>
<evidence type="ECO:0000313" key="9">
    <source>
        <dbReference type="Proteomes" id="UP000626109"/>
    </source>
</evidence>
<dbReference type="PANTHER" id="PTHR10183:SF379">
    <property type="entry name" value="CALPAIN-5"/>
    <property type="match status" value="1"/>
</dbReference>
<dbReference type="InterPro" id="IPR022684">
    <property type="entry name" value="Calpain_cysteine_protease"/>
</dbReference>
<dbReference type="PRINTS" id="PR00704">
    <property type="entry name" value="CALPAIN"/>
</dbReference>